<gene>
    <name evidence="1" type="ORF">HPBE_LOCUS13317</name>
</gene>
<dbReference type="OrthoDB" id="5855475at2759"/>
<keyword evidence="2" id="KW-1185">Reference proteome</keyword>
<dbReference type="WBParaSite" id="HPBE_0001331601-mRNA-1">
    <property type="protein sequence ID" value="HPBE_0001331601-mRNA-1"/>
    <property type="gene ID" value="HPBE_0001331601"/>
</dbReference>
<dbReference type="EMBL" id="UZAH01027866">
    <property type="protein sequence ID" value="VDO95715.1"/>
    <property type="molecule type" value="Genomic_DNA"/>
</dbReference>
<protein>
    <submittedName>
        <fullName evidence="1 3">Uncharacterized protein</fullName>
    </submittedName>
</protein>
<evidence type="ECO:0000313" key="3">
    <source>
        <dbReference type="WBParaSite" id="HPBE_0001331601-mRNA-1"/>
    </source>
</evidence>
<dbReference type="AlphaFoldDB" id="A0A183FXM5"/>
<reference evidence="3" key="2">
    <citation type="submission" date="2019-09" db="UniProtKB">
        <authorList>
            <consortium name="WormBaseParasite"/>
        </authorList>
    </citation>
    <scope>IDENTIFICATION</scope>
</reference>
<accession>A0A183FXM5</accession>
<sequence>MISPQTIIKPTSQIKLDDSPLMELDAARKTSDKPLLTSIQHRPFQGKKHQNIATRKASLMAQKRASHPASESSAHVFTKRRSFVLRRLQLRFLWKEDLYRFGFDGF</sequence>
<proteinExistence type="predicted"/>
<evidence type="ECO:0000313" key="1">
    <source>
        <dbReference type="EMBL" id="VDO95715.1"/>
    </source>
</evidence>
<dbReference type="Proteomes" id="UP000050761">
    <property type="component" value="Unassembled WGS sequence"/>
</dbReference>
<reference evidence="1 2" key="1">
    <citation type="submission" date="2018-11" db="EMBL/GenBank/DDBJ databases">
        <authorList>
            <consortium name="Pathogen Informatics"/>
        </authorList>
    </citation>
    <scope>NUCLEOTIDE SEQUENCE [LARGE SCALE GENOMIC DNA]</scope>
</reference>
<accession>A0A3P8DI43</accession>
<evidence type="ECO:0000313" key="2">
    <source>
        <dbReference type="Proteomes" id="UP000050761"/>
    </source>
</evidence>
<organism evidence="2 3">
    <name type="scientific">Heligmosomoides polygyrus</name>
    <name type="common">Parasitic roundworm</name>
    <dbReference type="NCBI Taxonomy" id="6339"/>
    <lineage>
        <taxon>Eukaryota</taxon>
        <taxon>Metazoa</taxon>
        <taxon>Ecdysozoa</taxon>
        <taxon>Nematoda</taxon>
        <taxon>Chromadorea</taxon>
        <taxon>Rhabditida</taxon>
        <taxon>Rhabditina</taxon>
        <taxon>Rhabditomorpha</taxon>
        <taxon>Strongyloidea</taxon>
        <taxon>Heligmosomidae</taxon>
        <taxon>Heligmosomoides</taxon>
    </lineage>
</organism>
<name>A0A183FXM5_HELPZ</name>